<dbReference type="GO" id="GO:0004163">
    <property type="term" value="F:diphosphomevalonate decarboxylase activity"/>
    <property type="evidence" value="ECO:0007669"/>
    <property type="project" value="UniProtKB-UniRule"/>
</dbReference>
<sequence length="364" mass="40737">MSDNSDCLSVTCQASPNIALIKYWGKRNEELILPDNDSLSITLDLGELHSDTTVSTSSSMTCDTFYFDGIQQTKLSKRMQKVLDEVRRRAKNDQIKFVEIRSHNTFPASSGLASSASAYASLAIALTKLFNLENPQSTAAYLARIGSGSAVRSVYGGFVRWSSEGECLSSCIYPVEHWPELRLIILIFNSSKKPVSSTDAMQRTRETSTLFQARLSTVNDKIEKLIQAIKIKDFNTFAKIVMMDSSQFHAVCMDTYPPVIYLNEQSKHLIDLVHAFNKTDENETMKVAYTFDAGPNPFCFIREEHADEFLSLLKHFYPSNNDNDNVHKQVSNIDGNFSSINLPIMANALERIVLTKIGSGPKII</sequence>
<dbReference type="Pfam" id="PF18376">
    <property type="entry name" value="MDD_C"/>
    <property type="match status" value="1"/>
</dbReference>
<dbReference type="Pfam" id="PF22700">
    <property type="entry name" value="MVD-like_N"/>
    <property type="match status" value="1"/>
</dbReference>
<evidence type="ECO:0000256" key="2">
    <source>
        <dbReference type="ARBA" id="ARBA00008831"/>
    </source>
</evidence>
<dbReference type="Proteomes" id="UP000663877">
    <property type="component" value="Unassembled WGS sequence"/>
</dbReference>
<name>A0A814B1J3_9BILA</name>
<evidence type="ECO:0000256" key="10">
    <source>
        <dbReference type="ARBA" id="ARBA00023098"/>
    </source>
</evidence>
<dbReference type="PANTHER" id="PTHR10977">
    <property type="entry name" value="DIPHOSPHOMEVALONATE DECARBOXYLASE"/>
    <property type="match status" value="1"/>
</dbReference>
<comment type="caution">
    <text evidence="20">The sequence shown here is derived from an EMBL/GenBank/DDBJ whole genome shotgun (WGS) entry which is preliminary data.</text>
</comment>
<evidence type="ECO:0000259" key="17">
    <source>
        <dbReference type="Pfam" id="PF18376"/>
    </source>
</evidence>
<comment type="similarity">
    <text evidence="2 15 16">Belongs to the diphosphomevalonate decarboxylase family.</text>
</comment>
<evidence type="ECO:0000256" key="1">
    <source>
        <dbReference type="ARBA" id="ARBA00003812"/>
    </source>
</evidence>
<comment type="function">
    <text evidence="1 16">Catalyzes the ATP dependent decarboxylation of (R)-5-diphosphomevalonate to form isopentenyl diphosphate (IPP). Functions in the mevalonate (MVA) pathway leading to isopentenyl diphosphate (IPP), a key precursor for the biosynthesis of isoprenoids and sterol synthesis.</text>
</comment>
<protein>
    <recommendedName>
        <fullName evidence="4 15">Diphosphomevalonate decarboxylase</fullName>
        <ecNumber evidence="3 15">4.1.1.33</ecNumber>
    </recommendedName>
</protein>
<dbReference type="EMBL" id="CAJNOI010000010">
    <property type="protein sequence ID" value="CAF0781927.1"/>
    <property type="molecule type" value="Genomic_DNA"/>
</dbReference>
<dbReference type="AlphaFoldDB" id="A0A814B1J3"/>
<proteinExistence type="inferred from homology"/>
<keyword evidence="12 16" id="KW-0753">Steroid metabolism</keyword>
<keyword evidence="9 16" id="KW-0756">Sterol biosynthesis</keyword>
<evidence type="ECO:0000256" key="15">
    <source>
        <dbReference type="PIRNR" id="PIRNR015950"/>
    </source>
</evidence>
<keyword evidence="13 15" id="KW-0456">Lyase</keyword>
<evidence type="ECO:0000313" key="20">
    <source>
        <dbReference type="EMBL" id="CAF0921989.1"/>
    </source>
</evidence>
<keyword evidence="16" id="KW-0152">Cholesterol biosynthesis</keyword>
<dbReference type="OrthoDB" id="10253702at2759"/>
<dbReference type="EMBL" id="CAJNOM010000050">
    <property type="protein sequence ID" value="CAF0921989.1"/>
    <property type="molecule type" value="Genomic_DNA"/>
</dbReference>
<evidence type="ECO:0000256" key="7">
    <source>
        <dbReference type="ARBA" id="ARBA00022840"/>
    </source>
</evidence>
<organism evidence="20 21">
    <name type="scientific">Adineta steineri</name>
    <dbReference type="NCBI Taxonomy" id="433720"/>
    <lineage>
        <taxon>Eukaryota</taxon>
        <taxon>Metazoa</taxon>
        <taxon>Spiralia</taxon>
        <taxon>Gnathifera</taxon>
        <taxon>Rotifera</taxon>
        <taxon>Eurotatoria</taxon>
        <taxon>Bdelloidea</taxon>
        <taxon>Adinetida</taxon>
        <taxon>Adinetidae</taxon>
        <taxon>Adineta</taxon>
    </lineage>
</organism>
<dbReference type="InterPro" id="IPR005935">
    <property type="entry name" value="Mev_decarb"/>
</dbReference>
<comment type="catalytic activity">
    <reaction evidence="14 15 16">
        <text>(R)-5-diphosphomevalonate + ATP = isopentenyl diphosphate + ADP + phosphate + CO2</text>
        <dbReference type="Rhea" id="RHEA:23732"/>
        <dbReference type="ChEBI" id="CHEBI:16526"/>
        <dbReference type="ChEBI" id="CHEBI:30616"/>
        <dbReference type="ChEBI" id="CHEBI:43474"/>
        <dbReference type="ChEBI" id="CHEBI:57557"/>
        <dbReference type="ChEBI" id="CHEBI:128769"/>
        <dbReference type="ChEBI" id="CHEBI:456216"/>
        <dbReference type="EC" id="4.1.1.33"/>
    </reaction>
</comment>
<keyword evidence="10 15" id="KW-0443">Lipid metabolism</keyword>
<comment type="pathway">
    <text evidence="16">Steroid biosynthesis; cholesterol biosynthesis.</text>
</comment>
<dbReference type="InterPro" id="IPR053859">
    <property type="entry name" value="MVD-like_N"/>
</dbReference>
<dbReference type="Gene3D" id="3.30.230.10">
    <property type="match status" value="1"/>
</dbReference>
<evidence type="ECO:0000256" key="12">
    <source>
        <dbReference type="ARBA" id="ARBA00023221"/>
    </source>
</evidence>
<dbReference type="Gene3D" id="3.30.70.890">
    <property type="entry name" value="GHMP kinase, C-terminal domain"/>
    <property type="match status" value="1"/>
</dbReference>
<keyword evidence="11 16" id="KW-1207">Sterol metabolism</keyword>
<dbReference type="PANTHER" id="PTHR10977:SF3">
    <property type="entry name" value="DIPHOSPHOMEVALONATE DECARBOXYLASE"/>
    <property type="match status" value="1"/>
</dbReference>
<reference evidence="20" key="1">
    <citation type="submission" date="2021-02" db="EMBL/GenBank/DDBJ databases">
        <authorList>
            <person name="Nowell W R."/>
        </authorList>
    </citation>
    <scope>NUCLEOTIDE SEQUENCE</scope>
</reference>
<keyword evidence="21" id="KW-1185">Reference proteome</keyword>
<dbReference type="InterPro" id="IPR029765">
    <property type="entry name" value="Mev_diP_decarb"/>
</dbReference>
<evidence type="ECO:0000256" key="6">
    <source>
        <dbReference type="ARBA" id="ARBA00022741"/>
    </source>
</evidence>
<dbReference type="PIRSF" id="PIRSF015950">
    <property type="entry name" value="Mev_P_decrbx"/>
    <property type="match status" value="1"/>
</dbReference>
<dbReference type="InterPro" id="IPR041431">
    <property type="entry name" value="Mvd1_C"/>
</dbReference>
<dbReference type="NCBIfam" id="TIGR01240">
    <property type="entry name" value="mevDPdecarb"/>
    <property type="match status" value="1"/>
</dbReference>
<dbReference type="GO" id="GO:0019287">
    <property type="term" value="P:isopentenyl diphosphate biosynthetic process, mevalonate pathway"/>
    <property type="evidence" value="ECO:0007669"/>
    <property type="project" value="UniProtKB-UniRule"/>
</dbReference>
<dbReference type="FunFam" id="3.30.230.10:FF:000072">
    <property type="entry name" value="Diphosphomevalonate decarboxylase"/>
    <property type="match status" value="1"/>
</dbReference>
<dbReference type="InterPro" id="IPR014721">
    <property type="entry name" value="Ribsml_uS5_D2-typ_fold_subgr"/>
</dbReference>
<evidence type="ECO:0000256" key="13">
    <source>
        <dbReference type="ARBA" id="ARBA00023239"/>
    </source>
</evidence>
<feature type="domain" description="Mvd1 C-terminal" evidence="17">
    <location>
        <begin position="184"/>
        <end position="364"/>
    </location>
</feature>
<evidence type="ECO:0000256" key="8">
    <source>
        <dbReference type="ARBA" id="ARBA00022955"/>
    </source>
</evidence>
<keyword evidence="5 16" id="KW-0444">Lipid biosynthesis</keyword>
<evidence type="ECO:0000256" key="5">
    <source>
        <dbReference type="ARBA" id="ARBA00022516"/>
    </source>
</evidence>
<keyword evidence="16" id="KW-0153">Cholesterol metabolism</keyword>
<evidence type="ECO:0000256" key="3">
    <source>
        <dbReference type="ARBA" id="ARBA00012296"/>
    </source>
</evidence>
<keyword evidence="7 15" id="KW-0067">ATP-binding</keyword>
<feature type="domain" description="Diphosphomevalonate decarboxylase-like N-terminal" evidence="18">
    <location>
        <begin position="14"/>
        <end position="166"/>
    </location>
</feature>
<evidence type="ECO:0000256" key="4">
    <source>
        <dbReference type="ARBA" id="ARBA00019335"/>
    </source>
</evidence>
<evidence type="ECO:0000256" key="11">
    <source>
        <dbReference type="ARBA" id="ARBA00023166"/>
    </source>
</evidence>
<evidence type="ECO:0000256" key="9">
    <source>
        <dbReference type="ARBA" id="ARBA00023011"/>
    </source>
</evidence>
<dbReference type="SUPFAM" id="SSF55060">
    <property type="entry name" value="GHMP Kinase, C-terminal domain"/>
    <property type="match status" value="1"/>
</dbReference>
<keyword evidence="8 16" id="KW-0752">Steroid biosynthesis</keyword>
<accession>A0A814B1J3</accession>
<dbReference type="InterPro" id="IPR020568">
    <property type="entry name" value="Ribosomal_Su5_D2-typ_SF"/>
</dbReference>
<evidence type="ECO:0000313" key="21">
    <source>
        <dbReference type="Proteomes" id="UP000663832"/>
    </source>
</evidence>
<dbReference type="EC" id="4.1.1.33" evidence="3 15"/>
<dbReference type="SUPFAM" id="SSF54211">
    <property type="entry name" value="Ribosomal protein S5 domain 2-like"/>
    <property type="match status" value="1"/>
</dbReference>
<keyword evidence="6 15" id="KW-0547">Nucleotide-binding</keyword>
<dbReference type="GO" id="GO:0005524">
    <property type="term" value="F:ATP binding"/>
    <property type="evidence" value="ECO:0007669"/>
    <property type="project" value="UniProtKB-UniRule"/>
</dbReference>
<evidence type="ECO:0000256" key="14">
    <source>
        <dbReference type="ARBA" id="ARBA00048154"/>
    </source>
</evidence>
<dbReference type="InterPro" id="IPR036554">
    <property type="entry name" value="GHMP_kinase_C_sf"/>
</dbReference>
<dbReference type="GO" id="GO:0005829">
    <property type="term" value="C:cytosol"/>
    <property type="evidence" value="ECO:0007669"/>
    <property type="project" value="InterPro"/>
</dbReference>
<dbReference type="GO" id="GO:0006695">
    <property type="term" value="P:cholesterol biosynthetic process"/>
    <property type="evidence" value="ECO:0007669"/>
    <property type="project" value="UniProtKB-UniPathway"/>
</dbReference>
<dbReference type="Proteomes" id="UP000663832">
    <property type="component" value="Unassembled WGS sequence"/>
</dbReference>
<evidence type="ECO:0000313" key="19">
    <source>
        <dbReference type="EMBL" id="CAF0781927.1"/>
    </source>
</evidence>
<dbReference type="UniPathway" id="UPA00063"/>
<evidence type="ECO:0000259" key="18">
    <source>
        <dbReference type="Pfam" id="PF22700"/>
    </source>
</evidence>
<evidence type="ECO:0000256" key="16">
    <source>
        <dbReference type="RuleBase" id="RU363086"/>
    </source>
</evidence>
<gene>
    <name evidence="19" type="ORF">BJG266_LOCUS4177</name>
    <name evidence="20" type="ORF">QVE165_LOCUS10595</name>
</gene>